<dbReference type="Proteomes" id="UP001601059">
    <property type="component" value="Unassembled WGS sequence"/>
</dbReference>
<proteinExistence type="predicted"/>
<protein>
    <submittedName>
        <fullName evidence="1">Uncharacterized protein</fullName>
    </submittedName>
</protein>
<name>A0ABW6KEK6_9BACI</name>
<accession>A0ABW6KEK6</accession>
<keyword evidence="2" id="KW-1185">Reference proteome</keyword>
<gene>
    <name evidence="1" type="ORF">ACFYKX_13810</name>
</gene>
<dbReference type="EMBL" id="JBIACK010000006">
    <property type="protein sequence ID" value="MFE8701675.1"/>
    <property type="molecule type" value="Genomic_DNA"/>
</dbReference>
<comment type="caution">
    <text evidence="1">The sequence shown here is derived from an EMBL/GenBank/DDBJ whole genome shotgun (WGS) entry which is preliminary data.</text>
</comment>
<evidence type="ECO:0000313" key="2">
    <source>
        <dbReference type="Proteomes" id="UP001601059"/>
    </source>
</evidence>
<evidence type="ECO:0000313" key="1">
    <source>
        <dbReference type="EMBL" id="MFE8701675.1"/>
    </source>
</evidence>
<dbReference type="RefSeq" id="WP_389361644.1">
    <property type="nucleotide sequence ID" value="NZ_JBIACK010000006.1"/>
</dbReference>
<sequence length="88" mass="10249">MEELLLKLLEGQDRTNQTLEVVLEDIQVIKSDVAGLKETVQRIELHQEETVVALLSQIKKKVEVRDSQIEVLNKRLFEVETKVEHTRQ</sequence>
<reference evidence="1 2" key="1">
    <citation type="submission" date="2024-08" db="EMBL/GenBank/DDBJ databases">
        <title>Two novel Cytobacillus novel species.</title>
        <authorList>
            <person name="Liu G."/>
        </authorList>
    </citation>
    <scope>NUCLEOTIDE SEQUENCE [LARGE SCALE GENOMIC DNA]</scope>
    <source>
        <strain evidence="1 2">FJAT-54145</strain>
    </source>
</reference>
<organism evidence="1 2">
    <name type="scientific">Cytobacillus spartinae</name>
    <dbReference type="NCBI Taxonomy" id="3299023"/>
    <lineage>
        <taxon>Bacteria</taxon>
        <taxon>Bacillati</taxon>
        <taxon>Bacillota</taxon>
        <taxon>Bacilli</taxon>
        <taxon>Bacillales</taxon>
        <taxon>Bacillaceae</taxon>
        <taxon>Cytobacillus</taxon>
    </lineage>
</organism>